<evidence type="ECO:0000313" key="3">
    <source>
        <dbReference type="EMBL" id="MDJ1505486.1"/>
    </source>
</evidence>
<name>A0AAE3UIK1_9BACT</name>
<gene>
    <name evidence="3" type="ORF">QNI22_32820</name>
</gene>
<keyword evidence="2" id="KW-0732">Signal</keyword>
<evidence type="ECO:0000256" key="1">
    <source>
        <dbReference type="SAM" id="MobiDB-lite"/>
    </source>
</evidence>
<feature type="chain" id="PRO_5042161202" description="Lipoprotein" evidence="2">
    <location>
        <begin position="19"/>
        <end position="42"/>
    </location>
</feature>
<dbReference type="AlphaFoldDB" id="A0AAE3UIK1"/>
<evidence type="ECO:0008006" key="5">
    <source>
        <dbReference type="Google" id="ProtNLM"/>
    </source>
</evidence>
<accession>A0AAE3UIK1</accession>
<dbReference type="RefSeq" id="WP_314517567.1">
    <property type="nucleotide sequence ID" value="NZ_JASJOU010000016.1"/>
</dbReference>
<evidence type="ECO:0000313" key="4">
    <source>
        <dbReference type="Proteomes" id="UP001232063"/>
    </source>
</evidence>
<feature type="region of interest" description="Disordered" evidence="1">
    <location>
        <begin position="21"/>
        <end position="42"/>
    </location>
</feature>
<organism evidence="3 4">
    <name type="scientific">Xanthocytophaga agilis</name>
    <dbReference type="NCBI Taxonomy" id="3048010"/>
    <lineage>
        <taxon>Bacteria</taxon>
        <taxon>Pseudomonadati</taxon>
        <taxon>Bacteroidota</taxon>
        <taxon>Cytophagia</taxon>
        <taxon>Cytophagales</taxon>
        <taxon>Rhodocytophagaceae</taxon>
        <taxon>Xanthocytophaga</taxon>
    </lineage>
</organism>
<keyword evidence="4" id="KW-1185">Reference proteome</keyword>
<proteinExistence type="predicted"/>
<dbReference type="EMBL" id="JASJOU010000016">
    <property type="protein sequence ID" value="MDJ1505486.1"/>
    <property type="molecule type" value="Genomic_DNA"/>
</dbReference>
<feature type="signal peptide" evidence="2">
    <location>
        <begin position="1"/>
        <end position="18"/>
    </location>
</feature>
<evidence type="ECO:0000256" key="2">
    <source>
        <dbReference type="SAM" id="SignalP"/>
    </source>
</evidence>
<protein>
    <recommendedName>
        <fullName evidence="5">Lipoprotein</fullName>
    </recommendedName>
</protein>
<dbReference type="PROSITE" id="PS51257">
    <property type="entry name" value="PROKAR_LIPOPROTEIN"/>
    <property type="match status" value="1"/>
</dbReference>
<comment type="caution">
    <text evidence="3">The sequence shown here is derived from an EMBL/GenBank/DDBJ whole genome shotgun (WGS) entry which is preliminary data.</text>
</comment>
<reference evidence="3" key="1">
    <citation type="submission" date="2023-05" db="EMBL/GenBank/DDBJ databases">
        <authorList>
            <person name="Zhang X."/>
        </authorList>
    </citation>
    <scope>NUCLEOTIDE SEQUENCE</scope>
    <source>
        <strain evidence="3">BD1B2-1</strain>
    </source>
</reference>
<sequence>MKTSIAIALILITSVACTSVDPAHSGKKSYAAKAPRNKSAWK</sequence>
<dbReference type="Proteomes" id="UP001232063">
    <property type="component" value="Unassembled WGS sequence"/>
</dbReference>